<reference evidence="1" key="1">
    <citation type="submission" date="2021-06" db="EMBL/GenBank/DDBJ databases">
        <authorList>
            <person name="Kallberg Y."/>
            <person name="Tangrot J."/>
            <person name="Rosling A."/>
        </authorList>
    </citation>
    <scope>NUCLEOTIDE SEQUENCE</scope>
    <source>
        <strain evidence="1">MA461A</strain>
    </source>
</reference>
<accession>A0ACA9RVB9</accession>
<evidence type="ECO:0000313" key="1">
    <source>
        <dbReference type="EMBL" id="CAG8811353.1"/>
    </source>
</evidence>
<dbReference type="Proteomes" id="UP000789920">
    <property type="component" value="Unassembled WGS sequence"/>
</dbReference>
<feature type="non-terminal residue" evidence="1">
    <location>
        <position position="1"/>
    </location>
</feature>
<organism evidence="1 2">
    <name type="scientific">Racocetra persica</name>
    <dbReference type="NCBI Taxonomy" id="160502"/>
    <lineage>
        <taxon>Eukaryota</taxon>
        <taxon>Fungi</taxon>
        <taxon>Fungi incertae sedis</taxon>
        <taxon>Mucoromycota</taxon>
        <taxon>Glomeromycotina</taxon>
        <taxon>Glomeromycetes</taxon>
        <taxon>Diversisporales</taxon>
        <taxon>Gigasporaceae</taxon>
        <taxon>Racocetra</taxon>
    </lineage>
</organism>
<proteinExistence type="predicted"/>
<sequence length="271" mass="31821">VLEQDPQIFNRASAVKELIGDCQFWIDVEQLWDILRPVKWAVKNVEFRTTLLANVFVELVKMAIAIKETSVLYNSQFQRDCIAIYNKRWKEFDTDLYLLSFFLHPAYRGDFFELNIYKNHILKKALEIWKKLGGGRTSADLLKTQMNLYKNQKPPFDDKFIASADTITNWWMSIEMKKHEDHIKSLALKIHSILSHNAACEHVFSILGWYFGKRRTRLSLSRLEIMAQMHSFLVENAKSKLNYVDPNLRQEDFLSIFNKISSSIEDGTDLF</sequence>
<feature type="non-terminal residue" evidence="1">
    <location>
        <position position="271"/>
    </location>
</feature>
<gene>
    <name evidence="1" type="ORF">RPERSI_LOCUS23285</name>
</gene>
<comment type="caution">
    <text evidence="1">The sequence shown here is derived from an EMBL/GenBank/DDBJ whole genome shotgun (WGS) entry which is preliminary data.</text>
</comment>
<keyword evidence="2" id="KW-1185">Reference proteome</keyword>
<evidence type="ECO:0000313" key="2">
    <source>
        <dbReference type="Proteomes" id="UP000789920"/>
    </source>
</evidence>
<dbReference type="EMBL" id="CAJVQC010072273">
    <property type="protein sequence ID" value="CAG8811353.1"/>
    <property type="molecule type" value="Genomic_DNA"/>
</dbReference>
<protein>
    <submittedName>
        <fullName evidence="1">33491_t:CDS:1</fullName>
    </submittedName>
</protein>
<name>A0ACA9RVB9_9GLOM</name>